<dbReference type="PANTHER" id="PTHR24273:SF32">
    <property type="entry name" value="HYALIN"/>
    <property type="match status" value="1"/>
</dbReference>
<feature type="chain" id="PRO_5040418677" description="HYR domain-containing protein" evidence="4">
    <location>
        <begin position="28"/>
        <end position="725"/>
    </location>
</feature>
<feature type="domain" description="HYR" evidence="5">
    <location>
        <begin position="358"/>
        <end position="439"/>
    </location>
</feature>
<sequence length="725" mass="75422">MATMRDKALETTYAALIVIALFSSLQAQLLTVNSCSGGINGNLDAQTTVTAQNLDNVPYATQISNQIYTAGSTITVTLVPLLDSARTYQEFIIQARLASASVDIPSTPVGTFILVNGVAIASNADFIILNCNNGAFGSTLATANANSKTLPVTGVTFTYQAPNSAVGAIQFVFTIVQQPTAFYERITSQAFDIPTAGPGPVISSCPGNIVQPAESAIRFIFVAWDEPVSSGIGDSTNQDNPNGFVEVGTSDATLFTYQYSTGGLTNECTFSVLVPNIINPIITSCPAVDTIIVNNVGTTERQFTYTLPSCSEVGGGVLPVTCTPASGTVVSNTVNSISCTCSIAGNIQASCTSNNIVVANNPPQIAPCPSNTQAFDVAGNQAVYVYTPPTCTDSNGDVTTVSCNPPPSTVVSVADQIVCTCTDTSGLTDVCTIPVPVTNTPPGAPDCPPGGLTVTTVGTTATATYGPFVCNDAEQGSITAQCVPDSGSAFTLGGNNVVTCTCIDNGNLQSSCNFVVNVVDTNTGPSVPECPSFPFMVSVSVGSNSAVADYGIILCADVQQGSIAATCQPAAGSLFSIGSNVVRCTCVDSGNLTSNCVFNVIVQETPEKFPIWFVLVPSAAFFFGMVLLVSVILVLKRHKTTERRQSDDIPMGATTNTSRSTDIEDESYTDLKNEPTNSSYGGKVGYTGILPQNGTPGYTTSIQNPSGKMYSKNIYNEEKPYHAIE</sequence>
<dbReference type="PANTHER" id="PTHR24273">
    <property type="entry name" value="FI04643P-RELATED"/>
    <property type="match status" value="1"/>
</dbReference>
<feature type="domain" description="HYR" evidence="5">
    <location>
        <begin position="195"/>
        <end position="276"/>
    </location>
</feature>
<comment type="caution">
    <text evidence="7">The sequence shown here is derived from an EMBL/GenBank/DDBJ whole genome shotgun (WGS) entry which is preliminary data.</text>
</comment>
<feature type="signal peptide" evidence="4">
    <location>
        <begin position="1"/>
        <end position="27"/>
    </location>
</feature>
<dbReference type="AlphaFoldDB" id="A0A9Q1BXJ0"/>
<reference evidence="7" key="1">
    <citation type="submission" date="2021-10" db="EMBL/GenBank/DDBJ databases">
        <title>Tropical sea cucumber genome reveals ecological adaptation and Cuvierian tubules defense mechanism.</title>
        <authorList>
            <person name="Chen T."/>
        </authorList>
    </citation>
    <scope>NUCLEOTIDE SEQUENCE</scope>
    <source>
        <strain evidence="7">Nanhai2018</strain>
        <tissue evidence="7">Muscle</tissue>
    </source>
</reference>
<evidence type="ECO:0008006" key="9">
    <source>
        <dbReference type="Google" id="ProtNLM"/>
    </source>
</evidence>
<evidence type="ECO:0000313" key="8">
    <source>
        <dbReference type="Proteomes" id="UP001152320"/>
    </source>
</evidence>
<evidence type="ECO:0000256" key="4">
    <source>
        <dbReference type="SAM" id="SignalP"/>
    </source>
</evidence>
<dbReference type="InterPro" id="IPR003410">
    <property type="entry name" value="HYR_dom"/>
</dbReference>
<evidence type="ECO:0000256" key="3">
    <source>
        <dbReference type="SAM" id="Phobius"/>
    </source>
</evidence>
<keyword evidence="4" id="KW-0732">Signal</keyword>
<protein>
    <recommendedName>
        <fullName evidence="9">HYR domain-containing protein</fullName>
    </recommendedName>
</protein>
<dbReference type="EMBL" id="JAIZAY010000010">
    <property type="protein sequence ID" value="KAJ8034356.1"/>
    <property type="molecule type" value="Genomic_DNA"/>
</dbReference>
<organism evidence="7 8">
    <name type="scientific">Holothuria leucospilota</name>
    <name type="common">Black long sea cucumber</name>
    <name type="synonym">Mertensiothuria leucospilota</name>
    <dbReference type="NCBI Taxonomy" id="206669"/>
    <lineage>
        <taxon>Eukaryota</taxon>
        <taxon>Metazoa</taxon>
        <taxon>Echinodermata</taxon>
        <taxon>Eleutherozoa</taxon>
        <taxon>Echinozoa</taxon>
        <taxon>Holothuroidea</taxon>
        <taxon>Aspidochirotacea</taxon>
        <taxon>Aspidochirotida</taxon>
        <taxon>Holothuriidae</taxon>
        <taxon>Holothuria</taxon>
    </lineage>
</organism>
<dbReference type="InterPro" id="IPR042307">
    <property type="entry name" value="Reeler_sf"/>
</dbReference>
<accession>A0A9Q1BXJ0</accession>
<evidence type="ECO:0000256" key="2">
    <source>
        <dbReference type="SAM" id="MobiDB-lite"/>
    </source>
</evidence>
<keyword evidence="1" id="KW-0677">Repeat</keyword>
<feature type="domain" description="Reelin" evidence="6">
    <location>
        <begin position="20"/>
        <end position="206"/>
    </location>
</feature>
<dbReference type="InterPro" id="IPR002861">
    <property type="entry name" value="Reeler_dom"/>
</dbReference>
<evidence type="ECO:0000259" key="6">
    <source>
        <dbReference type="PROSITE" id="PS51019"/>
    </source>
</evidence>
<feature type="domain" description="HYR" evidence="5">
    <location>
        <begin position="519"/>
        <end position="604"/>
    </location>
</feature>
<dbReference type="PROSITE" id="PS50825">
    <property type="entry name" value="HYR"/>
    <property type="match status" value="3"/>
</dbReference>
<dbReference type="Gene3D" id="2.60.40.4060">
    <property type="entry name" value="Reeler domain"/>
    <property type="match status" value="1"/>
</dbReference>
<feature type="transmembrane region" description="Helical" evidence="3">
    <location>
        <begin position="611"/>
        <end position="635"/>
    </location>
</feature>
<name>A0A9Q1BXJ0_HOLLE</name>
<keyword evidence="3" id="KW-1133">Transmembrane helix</keyword>
<feature type="region of interest" description="Disordered" evidence="2">
    <location>
        <begin position="643"/>
        <end position="675"/>
    </location>
</feature>
<dbReference type="OrthoDB" id="2419613at2759"/>
<dbReference type="CDD" id="cd08544">
    <property type="entry name" value="Reeler"/>
    <property type="match status" value="1"/>
</dbReference>
<evidence type="ECO:0000256" key="1">
    <source>
        <dbReference type="ARBA" id="ARBA00022737"/>
    </source>
</evidence>
<proteinExistence type="predicted"/>
<keyword evidence="8" id="KW-1185">Reference proteome</keyword>
<dbReference type="PROSITE" id="PS51019">
    <property type="entry name" value="REELIN"/>
    <property type="match status" value="1"/>
</dbReference>
<gene>
    <name evidence="7" type="ORF">HOLleu_21153</name>
</gene>
<keyword evidence="3" id="KW-0472">Membrane</keyword>
<dbReference type="Pfam" id="PF02014">
    <property type="entry name" value="Reeler"/>
    <property type="match status" value="1"/>
</dbReference>
<dbReference type="Proteomes" id="UP001152320">
    <property type="component" value="Chromosome 10"/>
</dbReference>
<evidence type="ECO:0000259" key="5">
    <source>
        <dbReference type="PROSITE" id="PS50825"/>
    </source>
</evidence>
<keyword evidence="3" id="KW-0812">Transmembrane</keyword>
<evidence type="ECO:0000313" key="7">
    <source>
        <dbReference type="EMBL" id="KAJ8034356.1"/>
    </source>
</evidence>